<keyword evidence="5" id="KW-0407">Ion channel</keyword>
<dbReference type="PROSITE" id="PS51201">
    <property type="entry name" value="RCK_N"/>
    <property type="match status" value="1"/>
</dbReference>
<dbReference type="Pfam" id="PF07885">
    <property type="entry name" value="Ion_trans_2"/>
    <property type="match status" value="1"/>
</dbReference>
<dbReference type="SUPFAM" id="SSF51735">
    <property type="entry name" value="NAD(P)-binding Rossmann-fold domains"/>
    <property type="match status" value="1"/>
</dbReference>
<dbReference type="Gene3D" id="1.10.287.70">
    <property type="match status" value="1"/>
</dbReference>
<feature type="domain" description="RCK C-terminal" evidence="4">
    <location>
        <begin position="265"/>
        <end position="353"/>
    </location>
</feature>
<evidence type="ECO:0000259" key="3">
    <source>
        <dbReference type="PROSITE" id="PS51201"/>
    </source>
</evidence>
<dbReference type="Proteomes" id="UP000317990">
    <property type="component" value="Unassembled WGS sequence"/>
</dbReference>
<dbReference type="Gene3D" id="3.30.70.1450">
    <property type="entry name" value="Regulator of K+ conductance, C-terminal domain"/>
    <property type="match status" value="1"/>
</dbReference>
<name>A0A524RQC4_9CHRO</name>
<protein>
    <submittedName>
        <fullName evidence="5">Potassium channel protein</fullName>
    </submittedName>
</protein>
<dbReference type="PANTHER" id="PTHR43833">
    <property type="entry name" value="POTASSIUM CHANNEL PROTEIN 2-RELATED-RELATED"/>
    <property type="match status" value="1"/>
</dbReference>
<dbReference type="GO" id="GO:0008324">
    <property type="term" value="F:monoatomic cation transmembrane transporter activity"/>
    <property type="evidence" value="ECO:0007669"/>
    <property type="project" value="InterPro"/>
</dbReference>
<sequence>MLPARRCGGSIPRHRGPRRRQGQEAQIWLHPLTALLLLVVAAAIGYRLAEPRYGWGDAFWMVLVTLTTVGYGEVHPLGPGGRIVTTLLLLGGIAVVQLLIQRFIQLSNSGYFRRLRRRSDQIMIDRFCDHVILCGYGRMGQEIAARIGEGDVPLVVVDSDPKRNALAADHGLFGICGDASLDEVLLKAGIERARSLVAVLGSNADNLYVVLSARAIAAHVRVIVRTDSQEAASKLRRAGADEVVSPYVAGGRTIANKALHPEAASFMELLAGTEYRIESIQLSHSQAAFDKLPGQTLADLNLGFRSGVLVLAIRSAQGVQANPGGQATLSPGDQLILLGSQRQRQAAERVLGLAAESIEVLLDPAVEPQKEDHDATRAAGLR</sequence>
<feature type="transmembrane region" description="Helical" evidence="2">
    <location>
        <begin position="27"/>
        <end position="46"/>
    </location>
</feature>
<feature type="transmembrane region" description="Helical" evidence="2">
    <location>
        <begin position="83"/>
        <end position="104"/>
    </location>
</feature>
<dbReference type="AlphaFoldDB" id="A0A524RQC4"/>
<dbReference type="SUPFAM" id="SSF81324">
    <property type="entry name" value="Voltage-gated potassium channels"/>
    <property type="match status" value="1"/>
</dbReference>
<dbReference type="InterPro" id="IPR050721">
    <property type="entry name" value="Trk_Ktr_HKT_K-transport"/>
</dbReference>
<keyword evidence="2" id="KW-0812">Transmembrane</keyword>
<dbReference type="InterPro" id="IPR003148">
    <property type="entry name" value="RCK_N"/>
</dbReference>
<dbReference type="Gene3D" id="3.40.50.720">
    <property type="entry name" value="NAD(P)-binding Rossmann-like Domain"/>
    <property type="match status" value="1"/>
</dbReference>
<dbReference type="SUPFAM" id="SSF116726">
    <property type="entry name" value="TrkA C-terminal domain-like"/>
    <property type="match status" value="1"/>
</dbReference>
<dbReference type="InterPro" id="IPR036721">
    <property type="entry name" value="RCK_C_sf"/>
</dbReference>
<dbReference type="InterPro" id="IPR036291">
    <property type="entry name" value="NAD(P)-bd_dom_sf"/>
</dbReference>
<comment type="caution">
    <text evidence="5">The sequence shown here is derived from an EMBL/GenBank/DDBJ whole genome shotgun (WGS) entry which is preliminary data.</text>
</comment>
<feature type="domain" description="RCK N-terminal" evidence="3">
    <location>
        <begin position="128"/>
        <end position="245"/>
    </location>
</feature>
<keyword evidence="2" id="KW-1133">Transmembrane helix</keyword>
<evidence type="ECO:0000259" key="4">
    <source>
        <dbReference type="PROSITE" id="PS51202"/>
    </source>
</evidence>
<proteinExistence type="predicted"/>
<keyword evidence="5" id="KW-0813">Transport</keyword>
<dbReference type="Pfam" id="PF02254">
    <property type="entry name" value="TrkA_N"/>
    <property type="match status" value="1"/>
</dbReference>
<gene>
    <name evidence="5" type="ORF">ERJ67_03255</name>
</gene>
<dbReference type="PROSITE" id="PS51202">
    <property type="entry name" value="RCK_C"/>
    <property type="match status" value="1"/>
</dbReference>
<dbReference type="Pfam" id="PF02080">
    <property type="entry name" value="TrkA_C"/>
    <property type="match status" value="1"/>
</dbReference>
<dbReference type="InterPro" id="IPR006037">
    <property type="entry name" value="RCK_C"/>
</dbReference>
<organism evidence="5 6">
    <name type="scientific">Aphanocapsa feldmannii 277cV</name>
    <dbReference type="NCBI Taxonomy" id="2507553"/>
    <lineage>
        <taxon>Bacteria</taxon>
        <taxon>Bacillati</taxon>
        <taxon>Cyanobacteriota</taxon>
        <taxon>Cyanophyceae</taxon>
        <taxon>Oscillatoriophycideae</taxon>
        <taxon>Chroococcales</taxon>
        <taxon>Microcystaceae</taxon>
        <taxon>Aphanocapsa</taxon>
    </lineage>
</organism>
<feature type="transmembrane region" description="Helical" evidence="2">
    <location>
        <begin position="53"/>
        <end position="71"/>
    </location>
</feature>
<evidence type="ECO:0000313" key="5">
    <source>
        <dbReference type="EMBL" id="TGG93680.1"/>
    </source>
</evidence>
<comment type="subcellular location">
    <subcellularLocation>
        <location evidence="1">Cell membrane</location>
        <topology evidence="1">Multi-pass membrane protein</topology>
    </subcellularLocation>
</comment>
<accession>A0A524RQC4</accession>
<dbReference type="GO" id="GO:0006813">
    <property type="term" value="P:potassium ion transport"/>
    <property type="evidence" value="ECO:0007669"/>
    <property type="project" value="InterPro"/>
</dbReference>
<keyword evidence="2" id="KW-0472">Membrane</keyword>
<dbReference type="EMBL" id="SRMO01000050">
    <property type="protein sequence ID" value="TGG93680.1"/>
    <property type="molecule type" value="Genomic_DNA"/>
</dbReference>
<evidence type="ECO:0000313" key="6">
    <source>
        <dbReference type="Proteomes" id="UP000317990"/>
    </source>
</evidence>
<dbReference type="InterPro" id="IPR013099">
    <property type="entry name" value="K_chnl_dom"/>
</dbReference>
<keyword evidence="5" id="KW-0406">Ion transport</keyword>
<dbReference type="PANTHER" id="PTHR43833:SF9">
    <property type="entry name" value="POTASSIUM CHANNEL PROTEIN YUGO-RELATED"/>
    <property type="match status" value="1"/>
</dbReference>
<evidence type="ECO:0000256" key="1">
    <source>
        <dbReference type="ARBA" id="ARBA00004651"/>
    </source>
</evidence>
<evidence type="ECO:0000256" key="2">
    <source>
        <dbReference type="SAM" id="Phobius"/>
    </source>
</evidence>
<reference evidence="5 6" key="1">
    <citation type="journal article" date="2019" name="mSystems">
        <title>Life at home and on the roam: Genomic adaptions reflect the dual lifestyle of an intracellular, facultative symbiont.</title>
        <authorList>
            <person name="Burgsdorf I."/>
        </authorList>
    </citation>
    <scope>NUCLEOTIDE SEQUENCE [LARGE SCALE GENOMIC DNA]</scope>
    <source>
        <strain evidence="5">277cV</strain>
    </source>
</reference>
<dbReference type="GO" id="GO:0005886">
    <property type="term" value="C:plasma membrane"/>
    <property type="evidence" value="ECO:0007669"/>
    <property type="project" value="UniProtKB-SubCell"/>
</dbReference>